<keyword evidence="3" id="KW-1185">Reference proteome</keyword>
<evidence type="ECO:0000256" key="1">
    <source>
        <dbReference type="SAM" id="SignalP"/>
    </source>
</evidence>
<proteinExistence type="predicted"/>
<dbReference type="Gene3D" id="2.20.110.10">
    <property type="entry name" value="Histone H3 K4-specific methyltransferase SET7/9 N-terminal domain"/>
    <property type="match status" value="1"/>
</dbReference>
<reference evidence="2 3" key="1">
    <citation type="journal article" date="2014" name="Curr. Microbiol.">
        <title>Spirosoma radiotolerans sp. nov., a gamma-radiation-resistant bacterium isolated from gamma ray-irradiated soil.</title>
        <authorList>
            <person name="Lee J.J."/>
            <person name="Srinivasan S."/>
            <person name="Lim S."/>
            <person name="Joe M."/>
            <person name="Im S."/>
            <person name="Bae S.I."/>
            <person name="Park K.R."/>
            <person name="Han J.H."/>
            <person name="Park S.H."/>
            <person name="Joo B.M."/>
            <person name="Park S.J."/>
            <person name="Kim M.K."/>
        </authorList>
    </citation>
    <scope>NUCLEOTIDE SEQUENCE [LARGE SCALE GENOMIC DNA]</scope>
    <source>
        <strain evidence="2 3">DG5A</strain>
    </source>
</reference>
<evidence type="ECO:0008006" key="4">
    <source>
        <dbReference type="Google" id="ProtNLM"/>
    </source>
</evidence>
<dbReference type="SUPFAM" id="SSF82185">
    <property type="entry name" value="Histone H3 K4-specific methyltransferase SET7/9 N-terminal domain"/>
    <property type="match status" value="1"/>
</dbReference>
<dbReference type="AlphaFoldDB" id="A0A0E3ZV60"/>
<dbReference type="EMBL" id="CP010429">
    <property type="protein sequence ID" value="AKD55610.1"/>
    <property type="molecule type" value="Genomic_DNA"/>
</dbReference>
<protein>
    <recommendedName>
        <fullName evidence="4">TonB C-terminal domain-containing protein</fullName>
    </recommendedName>
</protein>
<dbReference type="RefSeq" id="WP_046574106.1">
    <property type="nucleotide sequence ID" value="NZ_CP010429.1"/>
</dbReference>
<dbReference type="HOGENOM" id="CLU_1033451_0_0_10"/>
<dbReference type="PATRIC" id="fig|1379870.5.peg.2734"/>
<dbReference type="OrthoDB" id="934760at2"/>
<gene>
    <name evidence="2" type="ORF">SD10_12585</name>
</gene>
<sequence length="274" mass="31096">MYALYLLLLGLVVSQSVVAQTDLAPVNHVIRHSYAEYDEEILYFGKHDQYFTVRTYLKNGSLFRLDSYTIQPKTLPNGFQLDSLSRIVRYGPTKIMYPNGKVYISCEYKGDMLHGPFMVLYEDGSVKRREYYRGGILGKSECYTPDGAKQTCAPFYQVAQFQGKPNELSAYLKQKLSPVLDGERIRRITATLTINEIGQVIGVKAIVNGNPAESVKMPDVVSYAQQVIRNMPEWTPDKLNWKPALNDGVATASTCVLSVYRVYGSVQYNLFYRM</sequence>
<organism evidence="2 3">
    <name type="scientific">Spirosoma radiotolerans</name>
    <dbReference type="NCBI Taxonomy" id="1379870"/>
    <lineage>
        <taxon>Bacteria</taxon>
        <taxon>Pseudomonadati</taxon>
        <taxon>Bacteroidota</taxon>
        <taxon>Cytophagia</taxon>
        <taxon>Cytophagales</taxon>
        <taxon>Cytophagaceae</taxon>
        <taxon>Spirosoma</taxon>
    </lineage>
</organism>
<keyword evidence="1" id="KW-0732">Signal</keyword>
<name>A0A0E3ZV60_9BACT</name>
<evidence type="ECO:0000313" key="3">
    <source>
        <dbReference type="Proteomes" id="UP000033054"/>
    </source>
</evidence>
<feature type="signal peptide" evidence="1">
    <location>
        <begin position="1"/>
        <end position="19"/>
    </location>
</feature>
<feature type="chain" id="PRO_5002417307" description="TonB C-terminal domain-containing protein" evidence="1">
    <location>
        <begin position="20"/>
        <end position="274"/>
    </location>
</feature>
<accession>A0A0E3ZV60</accession>
<evidence type="ECO:0000313" key="2">
    <source>
        <dbReference type="EMBL" id="AKD55610.1"/>
    </source>
</evidence>
<dbReference type="KEGG" id="srd:SD10_12585"/>
<dbReference type="Proteomes" id="UP000033054">
    <property type="component" value="Chromosome"/>
</dbReference>